<organism evidence="1 2">
    <name type="scientific">Schistosoma mattheei</name>
    <dbReference type="NCBI Taxonomy" id="31246"/>
    <lineage>
        <taxon>Eukaryota</taxon>
        <taxon>Metazoa</taxon>
        <taxon>Spiralia</taxon>
        <taxon>Lophotrochozoa</taxon>
        <taxon>Platyhelminthes</taxon>
        <taxon>Trematoda</taxon>
        <taxon>Digenea</taxon>
        <taxon>Strigeidida</taxon>
        <taxon>Schistosomatoidea</taxon>
        <taxon>Schistosomatidae</taxon>
        <taxon>Schistosoma</taxon>
    </lineage>
</organism>
<reference evidence="1 2" key="1">
    <citation type="submission" date="2018-11" db="EMBL/GenBank/DDBJ databases">
        <authorList>
            <consortium name="Pathogen Informatics"/>
        </authorList>
    </citation>
    <scope>NUCLEOTIDE SEQUENCE [LARGE SCALE GENOMIC DNA]</scope>
    <source>
        <strain>Denwood</strain>
        <strain evidence="2">Zambia</strain>
    </source>
</reference>
<dbReference type="Proteomes" id="UP000269396">
    <property type="component" value="Unassembled WGS sequence"/>
</dbReference>
<protein>
    <submittedName>
        <fullName evidence="1">Uncharacterized protein</fullName>
    </submittedName>
</protein>
<proteinExistence type="predicted"/>
<evidence type="ECO:0000313" key="1">
    <source>
        <dbReference type="EMBL" id="VDO87311.1"/>
    </source>
</evidence>
<dbReference type="AlphaFoldDB" id="A0A183NK32"/>
<dbReference type="EMBL" id="UZAL01003462">
    <property type="protein sequence ID" value="VDO87311.1"/>
    <property type="molecule type" value="Genomic_DNA"/>
</dbReference>
<name>A0A183NK32_9TREM</name>
<accession>A0A183NK32</accession>
<keyword evidence="2" id="KW-1185">Reference proteome</keyword>
<gene>
    <name evidence="1" type="ORF">SMTD_LOCUS2468</name>
</gene>
<dbReference type="STRING" id="31246.A0A183NK32"/>
<evidence type="ECO:0000313" key="2">
    <source>
        <dbReference type="Proteomes" id="UP000269396"/>
    </source>
</evidence>
<sequence length="155" mass="17573">MLIKLFPSFIFSVGVDCNSKNQPHTDTEEDLVDDHSCCSSHWMSFDKLLLCYNVIQRLALHFIYLKPLLTHSTPPLTESLPSCCYKFAKLLTTSEQKSGTFVNNDRNNSYPDNFKRDSTTVFYSNEKASISSTLSMNTVKVQPVEVSAFICDLIL</sequence>